<sequence>MAKELTGREFLGAVALGVGGLVLSGCTGVPVTEAVPSSTPKPTNTETKVPPTSTGIPTATPTPTPTPTEIPTPTEVPMYTGEFPDTSEYYRRMGALEQHFLEFTEVRTLEDMKLLQLFFGAPLSLVQVSNDPDTGITQFVWGFSVRGNDYRFRTYALPYCEFKMADIDHYVPGGGDLVGNPTIGQYRNPVFLAVQEPLSEAWIEFTGGYFPACSDVMGDLLPQDKDRLGQFFFNGNTEGFEIDEKGILDLRRVLITTNVLVANE</sequence>
<dbReference type="STRING" id="1802485.A2V97_01300"/>
<accession>A0A1F7XJS8</accession>
<evidence type="ECO:0000313" key="2">
    <source>
        <dbReference type="EMBL" id="OGM15253.1"/>
    </source>
</evidence>
<protein>
    <submittedName>
        <fullName evidence="2">Uncharacterized protein</fullName>
    </submittedName>
</protein>
<dbReference type="InterPro" id="IPR006311">
    <property type="entry name" value="TAT_signal"/>
</dbReference>
<evidence type="ECO:0000256" key="1">
    <source>
        <dbReference type="SAM" id="MobiDB-lite"/>
    </source>
</evidence>
<feature type="compositionally biased region" description="Low complexity" evidence="1">
    <location>
        <begin position="50"/>
        <end position="59"/>
    </location>
</feature>
<dbReference type="EMBL" id="MGFX01000006">
    <property type="protein sequence ID" value="OGM15253.1"/>
    <property type="molecule type" value="Genomic_DNA"/>
</dbReference>
<dbReference type="AlphaFoldDB" id="A0A1F7XJS8"/>
<dbReference type="PROSITE" id="PS51318">
    <property type="entry name" value="TAT"/>
    <property type="match status" value="1"/>
</dbReference>
<feature type="compositionally biased region" description="Pro residues" evidence="1">
    <location>
        <begin position="60"/>
        <end position="70"/>
    </location>
</feature>
<dbReference type="PROSITE" id="PS51257">
    <property type="entry name" value="PROKAR_LIPOPROTEIN"/>
    <property type="match status" value="1"/>
</dbReference>
<feature type="compositionally biased region" description="Polar residues" evidence="1">
    <location>
        <begin position="35"/>
        <end position="47"/>
    </location>
</feature>
<feature type="region of interest" description="Disordered" evidence="1">
    <location>
        <begin position="33"/>
        <end position="79"/>
    </location>
</feature>
<comment type="caution">
    <text evidence="2">The sequence shown here is derived from an EMBL/GenBank/DDBJ whole genome shotgun (WGS) entry which is preliminary data.</text>
</comment>
<organism evidence="2 3">
    <name type="scientific">Candidatus Woesebacteria bacterium RBG_16_42_24</name>
    <dbReference type="NCBI Taxonomy" id="1802485"/>
    <lineage>
        <taxon>Bacteria</taxon>
        <taxon>Candidatus Woeseibacteriota</taxon>
    </lineage>
</organism>
<reference evidence="2 3" key="1">
    <citation type="journal article" date="2016" name="Nat. Commun.">
        <title>Thousands of microbial genomes shed light on interconnected biogeochemical processes in an aquifer system.</title>
        <authorList>
            <person name="Anantharaman K."/>
            <person name="Brown C.T."/>
            <person name="Hug L.A."/>
            <person name="Sharon I."/>
            <person name="Castelle C.J."/>
            <person name="Probst A.J."/>
            <person name="Thomas B.C."/>
            <person name="Singh A."/>
            <person name="Wilkins M.J."/>
            <person name="Karaoz U."/>
            <person name="Brodie E.L."/>
            <person name="Williams K.H."/>
            <person name="Hubbard S.S."/>
            <person name="Banfield J.F."/>
        </authorList>
    </citation>
    <scope>NUCLEOTIDE SEQUENCE [LARGE SCALE GENOMIC DNA]</scope>
</reference>
<evidence type="ECO:0000313" key="3">
    <source>
        <dbReference type="Proteomes" id="UP000177382"/>
    </source>
</evidence>
<name>A0A1F7XJS8_9BACT</name>
<dbReference type="Proteomes" id="UP000177382">
    <property type="component" value="Unassembled WGS sequence"/>
</dbReference>
<gene>
    <name evidence="2" type="ORF">A2V97_01300</name>
</gene>
<proteinExistence type="predicted"/>